<dbReference type="OrthoDB" id="2270519at2759"/>
<reference evidence="1 2" key="1">
    <citation type="submission" date="2016-07" db="EMBL/GenBank/DDBJ databases">
        <title>Pervasive Adenine N6-methylation of Active Genes in Fungi.</title>
        <authorList>
            <consortium name="DOE Joint Genome Institute"/>
            <person name="Mondo S.J."/>
            <person name="Dannebaum R.O."/>
            <person name="Kuo R.C."/>
            <person name="Labutti K."/>
            <person name="Haridas S."/>
            <person name="Kuo A."/>
            <person name="Salamov A."/>
            <person name="Ahrendt S.R."/>
            <person name="Lipzen A."/>
            <person name="Sullivan W."/>
            <person name="Andreopoulos W.B."/>
            <person name="Clum A."/>
            <person name="Lindquist E."/>
            <person name="Daum C."/>
            <person name="Ramamoorthy G.K."/>
            <person name="Gryganskyi A."/>
            <person name="Culley D."/>
            <person name="Magnuson J.K."/>
            <person name="James T.Y."/>
            <person name="O'Malley M.A."/>
            <person name="Stajich J.E."/>
            <person name="Spatafora J.W."/>
            <person name="Visel A."/>
            <person name="Grigoriev I.V."/>
        </authorList>
    </citation>
    <scope>NUCLEOTIDE SEQUENCE [LARGE SCALE GENOMIC DNA]</scope>
    <source>
        <strain evidence="1 2">NRRL 3301</strain>
    </source>
</reference>
<name>A0A1X2GBM2_9FUNG</name>
<accession>A0A1X2GBM2</accession>
<organism evidence="1 2">
    <name type="scientific">Hesseltinella vesiculosa</name>
    <dbReference type="NCBI Taxonomy" id="101127"/>
    <lineage>
        <taxon>Eukaryota</taxon>
        <taxon>Fungi</taxon>
        <taxon>Fungi incertae sedis</taxon>
        <taxon>Mucoromycota</taxon>
        <taxon>Mucoromycotina</taxon>
        <taxon>Mucoromycetes</taxon>
        <taxon>Mucorales</taxon>
        <taxon>Cunninghamellaceae</taxon>
        <taxon>Hesseltinella</taxon>
    </lineage>
</organism>
<feature type="non-terminal residue" evidence="1">
    <location>
        <position position="123"/>
    </location>
</feature>
<keyword evidence="2" id="KW-1185">Reference proteome</keyword>
<dbReference type="AlphaFoldDB" id="A0A1X2GBM2"/>
<comment type="caution">
    <text evidence="1">The sequence shown here is derived from an EMBL/GenBank/DDBJ whole genome shotgun (WGS) entry which is preliminary data.</text>
</comment>
<evidence type="ECO:0000313" key="1">
    <source>
        <dbReference type="EMBL" id="ORX49905.1"/>
    </source>
</evidence>
<proteinExistence type="predicted"/>
<dbReference type="EMBL" id="MCGT01000025">
    <property type="protein sequence ID" value="ORX49905.1"/>
    <property type="molecule type" value="Genomic_DNA"/>
</dbReference>
<feature type="non-terminal residue" evidence="1">
    <location>
        <position position="1"/>
    </location>
</feature>
<evidence type="ECO:0000313" key="2">
    <source>
        <dbReference type="Proteomes" id="UP000242146"/>
    </source>
</evidence>
<dbReference type="Proteomes" id="UP000242146">
    <property type="component" value="Unassembled WGS sequence"/>
</dbReference>
<protein>
    <submittedName>
        <fullName evidence="1">Uncharacterized protein</fullName>
    </submittedName>
</protein>
<gene>
    <name evidence="1" type="ORF">DM01DRAFT_243112</name>
</gene>
<sequence>NVARNIAHYLPNYQQYIHSLKTDGYTIVGYARKSPSSEIDDDTRARNLQNMVTRLHERSHVDKVFVSWSSKAGDKIGTRDFGCNKIARLEKTSGTTQDLIAYLEGSETNCLVVLDFPGLSTDF</sequence>